<feature type="compositionally biased region" description="Polar residues" evidence="2">
    <location>
        <begin position="497"/>
        <end position="507"/>
    </location>
</feature>
<protein>
    <submittedName>
        <fullName evidence="3">Uncharacterized protein</fullName>
    </submittedName>
</protein>
<feature type="region of interest" description="Disordered" evidence="2">
    <location>
        <begin position="75"/>
        <end position="111"/>
    </location>
</feature>
<proteinExistence type="predicted"/>
<reference evidence="3" key="1">
    <citation type="journal article" date="2021" name="Sci. Rep.">
        <title>Diploid genomic architecture of Nitzschia inconspicua, an elite biomass production diatom.</title>
        <authorList>
            <person name="Oliver A."/>
            <person name="Podell S."/>
            <person name="Pinowska A."/>
            <person name="Traller J.C."/>
            <person name="Smith S.R."/>
            <person name="McClure R."/>
            <person name="Beliaev A."/>
            <person name="Bohutskyi P."/>
            <person name="Hill E.A."/>
            <person name="Rabines A."/>
            <person name="Zheng H."/>
            <person name="Allen L.Z."/>
            <person name="Kuo A."/>
            <person name="Grigoriev I.V."/>
            <person name="Allen A.E."/>
            <person name="Hazlebeck D."/>
            <person name="Allen E.E."/>
        </authorList>
    </citation>
    <scope>NUCLEOTIDE SEQUENCE</scope>
    <source>
        <strain evidence="3">Hildebrandi</strain>
    </source>
</reference>
<reference evidence="3" key="2">
    <citation type="submission" date="2021-04" db="EMBL/GenBank/DDBJ databases">
        <authorList>
            <person name="Podell S."/>
        </authorList>
    </citation>
    <scope>NUCLEOTIDE SEQUENCE</scope>
    <source>
        <strain evidence="3">Hildebrandi</strain>
    </source>
</reference>
<feature type="region of interest" description="Disordered" evidence="2">
    <location>
        <begin position="214"/>
        <end position="253"/>
    </location>
</feature>
<keyword evidence="4" id="KW-1185">Reference proteome</keyword>
<feature type="region of interest" description="Disordered" evidence="2">
    <location>
        <begin position="406"/>
        <end position="647"/>
    </location>
</feature>
<gene>
    <name evidence="3" type="ORF">IV203_013716</name>
</gene>
<evidence type="ECO:0000256" key="1">
    <source>
        <dbReference type="SAM" id="Coils"/>
    </source>
</evidence>
<feature type="compositionally biased region" description="Polar residues" evidence="2">
    <location>
        <begin position="620"/>
        <end position="635"/>
    </location>
</feature>
<feature type="compositionally biased region" description="Acidic residues" evidence="2">
    <location>
        <begin position="406"/>
        <end position="417"/>
    </location>
</feature>
<evidence type="ECO:0000256" key="2">
    <source>
        <dbReference type="SAM" id="MobiDB-lite"/>
    </source>
</evidence>
<feature type="compositionally biased region" description="Polar residues" evidence="2">
    <location>
        <begin position="556"/>
        <end position="573"/>
    </location>
</feature>
<name>A0A9K3Q883_9STRA</name>
<evidence type="ECO:0000313" key="4">
    <source>
        <dbReference type="Proteomes" id="UP000693970"/>
    </source>
</evidence>
<dbReference type="Proteomes" id="UP000693970">
    <property type="component" value="Unassembled WGS sequence"/>
</dbReference>
<feature type="compositionally biased region" description="Polar residues" evidence="2">
    <location>
        <begin position="222"/>
        <end position="247"/>
    </location>
</feature>
<comment type="caution">
    <text evidence="3">The sequence shown here is derived from an EMBL/GenBank/DDBJ whole genome shotgun (WGS) entry which is preliminary data.</text>
</comment>
<sequence>MMHLRSLTTSNYSAEQHPIMEDTWCELHDGSTIVSKDWTHLSINSDEINKAASPFDDIGYLATDNAPSKSFNMKGCNTPVDPPTPLSNKGNKEHNESTADNASTGPTLKDFFQRDKLPPITAEQRQLNQDIISKASSRFPFRRFQKVGSRRGDIFNVGKNNNSCNNNLDDDSIGISTIISMNTTKRTNRMLEISKGSLTLSMLGASKLSCKNKYNDSKSRGTRTTEASSSHTKSTMASTFGSSMFSRDSSKTKERLREMVEQLEGANQTLVSENQLLKSRVEEVEEAWTEASFYKAWFSIQELAEIQTELCQLRAFKNRALQEQNELELEVKHLHITIDQQKEEIEDFKTMNQAQADRIAYLESKLLENQLDPSHHHQVVACGNPATVSMADSFGSFDSFGITAEEEELEQDDEEWYEERLNGESEKSESAHDDVFKTFRHDKALELSNPPPPPSSPHCMTDPCTSFRKRAHGIPRTSSKSPGQGNRRKNQEVLLKTGSTDASNVSSAGGAGPVISTSRVSQIRRSRSTSVGSRAKSVGATRELRGSDGARMRPSKSFSGTDKNGATSGLTKQPSRRRIKNTNLSSDCLDSSQHSNKSARSIKSARSSGAARRRAVGKSLTDSLGGTGSNHSIKSASRRRLRNSAVAESDRGAVRDALDRFVGEEKDVFSRSMGAGDPMAAPRTDRLRRNKSGNFADLVCSTPMALVQDRAMSHTETRMQPKVTSAWAMSA</sequence>
<feature type="compositionally biased region" description="Polar residues" evidence="2">
    <location>
        <begin position="581"/>
        <end position="596"/>
    </location>
</feature>
<dbReference type="EMBL" id="JAGRRH010000001">
    <property type="protein sequence ID" value="KAG7374621.1"/>
    <property type="molecule type" value="Genomic_DNA"/>
</dbReference>
<dbReference type="AlphaFoldDB" id="A0A9K3Q883"/>
<feature type="compositionally biased region" description="Low complexity" evidence="2">
    <location>
        <begin position="598"/>
        <end position="610"/>
    </location>
</feature>
<evidence type="ECO:0000313" key="3">
    <source>
        <dbReference type="EMBL" id="KAG7374621.1"/>
    </source>
</evidence>
<feature type="compositionally biased region" description="Basic and acidic residues" evidence="2">
    <location>
        <begin position="418"/>
        <end position="445"/>
    </location>
</feature>
<feature type="coiled-coil region" evidence="1">
    <location>
        <begin position="324"/>
        <end position="358"/>
    </location>
</feature>
<keyword evidence="1" id="KW-0175">Coiled coil</keyword>
<organism evidence="3 4">
    <name type="scientific">Nitzschia inconspicua</name>
    <dbReference type="NCBI Taxonomy" id="303405"/>
    <lineage>
        <taxon>Eukaryota</taxon>
        <taxon>Sar</taxon>
        <taxon>Stramenopiles</taxon>
        <taxon>Ochrophyta</taxon>
        <taxon>Bacillariophyta</taxon>
        <taxon>Bacillariophyceae</taxon>
        <taxon>Bacillariophycidae</taxon>
        <taxon>Bacillariales</taxon>
        <taxon>Bacillariaceae</taxon>
        <taxon>Nitzschia</taxon>
    </lineage>
</organism>
<feature type="compositionally biased region" description="Basic and acidic residues" evidence="2">
    <location>
        <begin position="542"/>
        <end position="551"/>
    </location>
</feature>
<accession>A0A9K3Q883</accession>